<dbReference type="EMBL" id="CAJHUC010002255">
    <property type="protein sequence ID" value="CAD7703483.1"/>
    <property type="molecule type" value="Genomic_DNA"/>
</dbReference>
<protein>
    <submittedName>
        <fullName evidence="2">Uncharacterized protein</fullName>
    </submittedName>
</protein>
<dbReference type="AlphaFoldDB" id="A0A8S1JB50"/>
<evidence type="ECO:0000256" key="1">
    <source>
        <dbReference type="SAM" id="MobiDB-lite"/>
    </source>
</evidence>
<gene>
    <name evidence="2" type="ORF">OSTQU699_LOCUS8840</name>
</gene>
<feature type="region of interest" description="Disordered" evidence="1">
    <location>
        <begin position="788"/>
        <end position="831"/>
    </location>
</feature>
<proteinExistence type="predicted"/>
<feature type="region of interest" description="Disordered" evidence="1">
    <location>
        <begin position="255"/>
        <end position="281"/>
    </location>
</feature>
<dbReference type="Gene3D" id="1.25.40.430">
    <property type="match status" value="1"/>
</dbReference>
<dbReference type="Proteomes" id="UP000708148">
    <property type="component" value="Unassembled WGS sequence"/>
</dbReference>
<feature type="region of interest" description="Disordered" evidence="1">
    <location>
        <begin position="1"/>
        <end position="23"/>
    </location>
</feature>
<organism evidence="2 3">
    <name type="scientific">Ostreobium quekettii</name>
    <dbReference type="NCBI Taxonomy" id="121088"/>
    <lineage>
        <taxon>Eukaryota</taxon>
        <taxon>Viridiplantae</taxon>
        <taxon>Chlorophyta</taxon>
        <taxon>core chlorophytes</taxon>
        <taxon>Ulvophyceae</taxon>
        <taxon>TCBD clade</taxon>
        <taxon>Bryopsidales</taxon>
        <taxon>Ostreobineae</taxon>
        <taxon>Ostreobiaceae</taxon>
        <taxon>Ostreobium</taxon>
    </lineage>
</organism>
<feature type="region of interest" description="Disordered" evidence="1">
    <location>
        <begin position="663"/>
        <end position="729"/>
    </location>
</feature>
<name>A0A8S1JB50_9CHLO</name>
<keyword evidence="3" id="KW-1185">Reference proteome</keyword>
<evidence type="ECO:0000313" key="2">
    <source>
        <dbReference type="EMBL" id="CAD7703483.1"/>
    </source>
</evidence>
<reference evidence="2" key="1">
    <citation type="submission" date="2020-12" db="EMBL/GenBank/DDBJ databases">
        <authorList>
            <person name="Iha C."/>
        </authorList>
    </citation>
    <scope>NUCLEOTIDE SEQUENCE</scope>
</reference>
<feature type="region of interest" description="Disordered" evidence="1">
    <location>
        <begin position="502"/>
        <end position="547"/>
    </location>
</feature>
<sequence>MAERFEGRGGDKSALRKGKERKDKIDLPNWNGAFGLQDAPARLHRNCSSYTGARSARLRWCWQGEFKEPCHSYGTVVDIASASYWICKASNAEAKGKYQDAANILMEGKSKGAQPETDLDRGLEDIQQRWRAVKDFEEREAVEKVECGIQRFSQFSGSRTVTPRFKTTIPIPLALTQSNPSTLDSRPGTAPILPILSGRKRSSVRFKSEVQVIEPADESHLLAEARFPAQIAQALALPTVAAVEHVAEPGVAGCQPADPSAPGAPYSPMQTSPAPAIDATGTQKPKLQGVRLNFQSVLDSEQPCSRDDSKVLIGGVCRQGNEHMGGDVAGPATLSTKDVLARMLGQVFCATICKMETGQDYVPHVAMDAPICRYDVDSRKTKHLNLGRMCVNGLREDLNDSMVSRTEPGGSDRVSKSTGLEKCEQGQWRCSMLGQLGPLQHMEFMAKGGAQQCHGRIQAAQAGCGDSQSHVFGNCPGATVSTASSWGPPSLGLAVSTPSPLLRTSNSSVPGDKEAQCSLQWQRSPRAPGVEGQLSRPAATARQHPTGAQDKFGAFVFDLKPNDGQFTGASNRFPADGCGNLPGAPFPCFGPNVYNGSSTDQDGSAKLGMASEGGPMVTPSISGSNNYCLAPRSLLQRHLWRAGDPTVQPDSSQPLGPPLCSAPTHPPVNTSAHVLSKQRNKGMAARCMPALPSRQVPPNSSRAQPKKLQPRPPWRHSTQGQARSHPYTGVGVRGDVVGWPANGRSQTWRAGGQRHGKIHHRPHLHEADVRARRVRNGVGIVSKTAALPAAETREAQQSSRQLGPLHEVRRSGFRATQQAASNAEGAREMGNHCRTAKVPRCAGRPGKT</sequence>
<comment type="caution">
    <text evidence="2">The sequence shown here is derived from an EMBL/GenBank/DDBJ whole genome shotgun (WGS) entry which is preliminary data.</text>
</comment>
<evidence type="ECO:0000313" key="3">
    <source>
        <dbReference type="Proteomes" id="UP000708148"/>
    </source>
</evidence>
<feature type="compositionally biased region" description="Basic and acidic residues" evidence="1">
    <location>
        <begin position="1"/>
        <end position="14"/>
    </location>
</feature>
<accession>A0A8S1JB50</accession>